<sequence>MMLLIAIILGITSAQIASSVDPYVSGHELHERIVTGKDEDKLDAAVAPNLPVYEIKNGFITGLPSKVSTLGNTIVTMPPTLRSKDSVPPVPGTARICEGEIYEDENGKVFVLCTKIPLATTGSADAVIPSMVTYSAAPTLPSAIIFSKSTVTTGFGTKLINLNASAP</sequence>
<comment type="caution">
    <text evidence="2">The sequence shown here is derived from an EMBL/GenBank/DDBJ whole genome shotgun (WGS) entry which is preliminary data.</text>
</comment>
<feature type="signal peptide" evidence="1">
    <location>
        <begin position="1"/>
        <end position="19"/>
    </location>
</feature>
<dbReference type="Proteomes" id="UP000799429">
    <property type="component" value="Unassembled WGS sequence"/>
</dbReference>
<reference evidence="2" key="1">
    <citation type="journal article" date="2020" name="Stud. Mycol.">
        <title>101 Dothideomycetes genomes: a test case for predicting lifestyles and emergence of pathogens.</title>
        <authorList>
            <person name="Haridas S."/>
            <person name="Albert R."/>
            <person name="Binder M."/>
            <person name="Bloem J."/>
            <person name="Labutti K."/>
            <person name="Salamov A."/>
            <person name="Andreopoulos B."/>
            <person name="Baker S."/>
            <person name="Barry K."/>
            <person name="Bills G."/>
            <person name="Bluhm B."/>
            <person name="Cannon C."/>
            <person name="Castanera R."/>
            <person name="Culley D."/>
            <person name="Daum C."/>
            <person name="Ezra D."/>
            <person name="Gonzalez J."/>
            <person name="Henrissat B."/>
            <person name="Kuo A."/>
            <person name="Liang C."/>
            <person name="Lipzen A."/>
            <person name="Lutzoni F."/>
            <person name="Magnuson J."/>
            <person name="Mondo S."/>
            <person name="Nolan M."/>
            <person name="Ohm R."/>
            <person name="Pangilinan J."/>
            <person name="Park H.-J."/>
            <person name="Ramirez L."/>
            <person name="Alfaro M."/>
            <person name="Sun H."/>
            <person name="Tritt A."/>
            <person name="Yoshinaga Y."/>
            <person name="Zwiers L.-H."/>
            <person name="Turgeon B."/>
            <person name="Goodwin S."/>
            <person name="Spatafora J."/>
            <person name="Crous P."/>
            <person name="Grigoriev I."/>
        </authorList>
    </citation>
    <scope>NUCLEOTIDE SEQUENCE</scope>
    <source>
        <strain evidence="2">CBS 101060</strain>
    </source>
</reference>
<protein>
    <submittedName>
        <fullName evidence="2">Uncharacterized protein</fullName>
    </submittedName>
</protein>
<gene>
    <name evidence="2" type="ORF">M501DRAFT_1057248</name>
</gene>
<dbReference type="AlphaFoldDB" id="A0A9P4SE49"/>
<proteinExistence type="predicted"/>
<keyword evidence="3" id="KW-1185">Reference proteome</keyword>
<evidence type="ECO:0000256" key="1">
    <source>
        <dbReference type="SAM" id="SignalP"/>
    </source>
</evidence>
<evidence type="ECO:0000313" key="3">
    <source>
        <dbReference type="Proteomes" id="UP000799429"/>
    </source>
</evidence>
<organism evidence="2 3">
    <name type="scientific">Patellaria atrata CBS 101060</name>
    <dbReference type="NCBI Taxonomy" id="1346257"/>
    <lineage>
        <taxon>Eukaryota</taxon>
        <taxon>Fungi</taxon>
        <taxon>Dikarya</taxon>
        <taxon>Ascomycota</taxon>
        <taxon>Pezizomycotina</taxon>
        <taxon>Dothideomycetes</taxon>
        <taxon>Dothideomycetes incertae sedis</taxon>
        <taxon>Patellariales</taxon>
        <taxon>Patellariaceae</taxon>
        <taxon>Patellaria</taxon>
    </lineage>
</organism>
<keyword evidence="1" id="KW-0732">Signal</keyword>
<name>A0A9P4SE49_9PEZI</name>
<evidence type="ECO:0000313" key="2">
    <source>
        <dbReference type="EMBL" id="KAF2839943.1"/>
    </source>
</evidence>
<feature type="chain" id="PRO_5040413782" evidence="1">
    <location>
        <begin position="20"/>
        <end position="167"/>
    </location>
</feature>
<dbReference type="EMBL" id="MU006094">
    <property type="protein sequence ID" value="KAF2839943.1"/>
    <property type="molecule type" value="Genomic_DNA"/>
</dbReference>
<accession>A0A9P4SE49</accession>